<gene>
    <name evidence="11" type="ORF">CPB83DRAFT_509201</name>
</gene>
<feature type="domain" description="RNase III" evidence="10">
    <location>
        <begin position="63"/>
        <end position="201"/>
    </location>
</feature>
<dbReference type="GO" id="GO:0005739">
    <property type="term" value="C:mitochondrion"/>
    <property type="evidence" value="ECO:0007669"/>
    <property type="project" value="TreeGrafter"/>
</dbReference>
<dbReference type="GO" id="GO:0003735">
    <property type="term" value="F:structural constituent of ribosome"/>
    <property type="evidence" value="ECO:0007669"/>
    <property type="project" value="TreeGrafter"/>
</dbReference>
<evidence type="ECO:0000256" key="6">
    <source>
        <dbReference type="ARBA" id="ARBA00024034"/>
    </source>
</evidence>
<evidence type="ECO:0000259" key="9">
    <source>
        <dbReference type="PROSITE" id="PS50137"/>
    </source>
</evidence>
<evidence type="ECO:0000313" key="12">
    <source>
        <dbReference type="Proteomes" id="UP000807306"/>
    </source>
</evidence>
<evidence type="ECO:0000256" key="1">
    <source>
        <dbReference type="ARBA" id="ARBA00004173"/>
    </source>
</evidence>
<dbReference type="Pfam" id="PF22892">
    <property type="entry name" value="DSRM_MRPL44"/>
    <property type="match status" value="1"/>
</dbReference>
<evidence type="ECO:0000256" key="7">
    <source>
        <dbReference type="ARBA" id="ARBA00035187"/>
    </source>
</evidence>
<dbReference type="AlphaFoldDB" id="A0A9P6EBE0"/>
<dbReference type="InterPro" id="IPR036389">
    <property type="entry name" value="RNase_III_sf"/>
</dbReference>
<proteinExistence type="inferred from homology"/>
<dbReference type="OrthoDB" id="67027at2759"/>
<keyword evidence="12" id="KW-1185">Reference proteome</keyword>
<dbReference type="InterPro" id="IPR000999">
    <property type="entry name" value="RNase_III_dom"/>
</dbReference>
<evidence type="ECO:0000259" key="10">
    <source>
        <dbReference type="PROSITE" id="PS50142"/>
    </source>
</evidence>
<dbReference type="PROSITE" id="PS50142">
    <property type="entry name" value="RNASE_3_2"/>
    <property type="match status" value="1"/>
</dbReference>
<comment type="similarity">
    <text evidence="6">Belongs to the ribonuclease III family. Mitochondrion-specific ribosomal protein mL44 subfamily.</text>
</comment>
<dbReference type="SMART" id="SM00535">
    <property type="entry name" value="RIBOc"/>
    <property type="match status" value="1"/>
</dbReference>
<keyword evidence="4" id="KW-0496">Mitochondrion</keyword>
<dbReference type="CDD" id="cd19873">
    <property type="entry name" value="DSRM_MRPL3_like"/>
    <property type="match status" value="1"/>
</dbReference>
<evidence type="ECO:0000256" key="5">
    <source>
        <dbReference type="ARBA" id="ARBA00023274"/>
    </source>
</evidence>
<keyword evidence="2 8" id="KW-0694">RNA-binding</keyword>
<organism evidence="11 12">
    <name type="scientific">Crepidotus variabilis</name>
    <dbReference type="NCBI Taxonomy" id="179855"/>
    <lineage>
        <taxon>Eukaryota</taxon>
        <taxon>Fungi</taxon>
        <taxon>Dikarya</taxon>
        <taxon>Basidiomycota</taxon>
        <taxon>Agaricomycotina</taxon>
        <taxon>Agaricomycetes</taxon>
        <taxon>Agaricomycetidae</taxon>
        <taxon>Agaricales</taxon>
        <taxon>Agaricineae</taxon>
        <taxon>Crepidotaceae</taxon>
        <taxon>Crepidotus</taxon>
    </lineage>
</organism>
<dbReference type="Pfam" id="PF14622">
    <property type="entry name" value="Ribonucleas_3_3"/>
    <property type="match status" value="1"/>
</dbReference>
<evidence type="ECO:0000256" key="8">
    <source>
        <dbReference type="PROSITE-ProRule" id="PRU00266"/>
    </source>
</evidence>
<dbReference type="InterPro" id="IPR044443">
    <property type="entry name" value="Ribosomal_mL44_DSRM_fung"/>
</dbReference>
<feature type="domain" description="DRBM" evidence="9">
    <location>
        <begin position="228"/>
        <end position="298"/>
    </location>
</feature>
<sequence length="351" mass="38908">MQHTSRRLVSTATKLNASNSISPSSLSFFPPKEALKPPADSFEKDAFLPTDWAAVQPTPSTALNAFAHRIGLASIFKDTDVIRQACTHESYLPLFRKHHPGKALPKTNKQLAALGNSLMGMFATEWVNGRYPHLPTRVMKSVVTAHVGPPTCESVAREMGASPLLRWHRTPASETEPPVLHADAMASIPRSLTALIYQERSLHVARKFVHAYFISRQVDLRSMLKFTNPKTTLIELTKKFGRETPKSRLLSETGRFSNSPVFVVGIYSGADKLGEGFGASLKMAEYRAAEDSLHRVYLTRRPDDMLQLPTSTFPTGLGDIFQKGPEADYTAPEPVPDSEVLYYSADRSARR</sequence>
<comment type="subcellular location">
    <subcellularLocation>
        <location evidence="1">Mitochondrion</location>
    </subcellularLocation>
</comment>
<comment type="caution">
    <text evidence="11">The sequence shown here is derived from an EMBL/GenBank/DDBJ whole genome shotgun (WGS) entry which is preliminary data.</text>
</comment>
<evidence type="ECO:0000256" key="3">
    <source>
        <dbReference type="ARBA" id="ARBA00022980"/>
    </source>
</evidence>
<dbReference type="Gene3D" id="1.10.1520.10">
    <property type="entry name" value="Ribonuclease III domain"/>
    <property type="match status" value="1"/>
</dbReference>
<keyword evidence="3" id="KW-0689">Ribosomal protein</keyword>
<dbReference type="SUPFAM" id="SSF54768">
    <property type="entry name" value="dsRNA-binding domain-like"/>
    <property type="match status" value="1"/>
</dbReference>
<dbReference type="GO" id="GO:0004525">
    <property type="term" value="F:ribonuclease III activity"/>
    <property type="evidence" value="ECO:0007669"/>
    <property type="project" value="InterPro"/>
</dbReference>
<dbReference type="SMART" id="SM00358">
    <property type="entry name" value="DSRM"/>
    <property type="match status" value="1"/>
</dbReference>
<accession>A0A9P6EBE0</accession>
<keyword evidence="5" id="KW-0687">Ribonucleoprotein</keyword>
<dbReference type="EMBL" id="MU157877">
    <property type="protein sequence ID" value="KAF9525967.1"/>
    <property type="molecule type" value="Genomic_DNA"/>
</dbReference>
<evidence type="ECO:0000313" key="11">
    <source>
        <dbReference type="EMBL" id="KAF9525967.1"/>
    </source>
</evidence>
<evidence type="ECO:0000256" key="2">
    <source>
        <dbReference type="ARBA" id="ARBA00022884"/>
    </source>
</evidence>
<evidence type="ECO:0000256" key="4">
    <source>
        <dbReference type="ARBA" id="ARBA00023128"/>
    </source>
</evidence>
<dbReference type="GO" id="GO:0006396">
    <property type="term" value="P:RNA processing"/>
    <property type="evidence" value="ECO:0007669"/>
    <property type="project" value="InterPro"/>
</dbReference>
<dbReference type="PANTHER" id="PTHR11207:SF32">
    <property type="entry name" value="LARGE RIBOSOMAL SUBUNIT PROTEIN ML44"/>
    <property type="match status" value="1"/>
</dbReference>
<dbReference type="InterPro" id="IPR044444">
    <property type="entry name" value="Ribosomal_mL44_DSRM_metazoa"/>
</dbReference>
<dbReference type="GO" id="GO:0003725">
    <property type="term" value="F:double-stranded RNA binding"/>
    <property type="evidence" value="ECO:0007669"/>
    <property type="project" value="InterPro"/>
</dbReference>
<dbReference type="SUPFAM" id="SSF69065">
    <property type="entry name" value="RNase III domain-like"/>
    <property type="match status" value="1"/>
</dbReference>
<protein>
    <recommendedName>
        <fullName evidence="7">Large ribosomal subunit protein mL44</fullName>
    </recommendedName>
</protein>
<dbReference type="Gene3D" id="3.30.160.20">
    <property type="match status" value="1"/>
</dbReference>
<dbReference type="InterPro" id="IPR014720">
    <property type="entry name" value="dsRBD_dom"/>
</dbReference>
<reference evidence="11" key="1">
    <citation type="submission" date="2020-11" db="EMBL/GenBank/DDBJ databases">
        <authorList>
            <consortium name="DOE Joint Genome Institute"/>
            <person name="Ahrendt S."/>
            <person name="Riley R."/>
            <person name="Andreopoulos W."/>
            <person name="Labutti K."/>
            <person name="Pangilinan J."/>
            <person name="Ruiz-Duenas F.J."/>
            <person name="Barrasa J.M."/>
            <person name="Sanchez-Garcia M."/>
            <person name="Camarero S."/>
            <person name="Miyauchi S."/>
            <person name="Serrano A."/>
            <person name="Linde D."/>
            <person name="Babiker R."/>
            <person name="Drula E."/>
            <person name="Ayuso-Fernandez I."/>
            <person name="Pacheco R."/>
            <person name="Padilla G."/>
            <person name="Ferreira P."/>
            <person name="Barriuso J."/>
            <person name="Kellner H."/>
            <person name="Castanera R."/>
            <person name="Alfaro M."/>
            <person name="Ramirez L."/>
            <person name="Pisabarro A.G."/>
            <person name="Kuo A."/>
            <person name="Tritt A."/>
            <person name="Lipzen A."/>
            <person name="He G."/>
            <person name="Yan M."/>
            <person name="Ng V."/>
            <person name="Cullen D."/>
            <person name="Martin F."/>
            <person name="Rosso M.-N."/>
            <person name="Henrissat B."/>
            <person name="Hibbett D."/>
            <person name="Martinez A.T."/>
            <person name="Grigoriev I.V."/>
        </authorList>
    </citation>
    <scope>NUCLEOTIDE SEQUENCE</scope>
    <source>
        <strain evidence="11">CBS 506.95</strain>
    </source>
</reference>
<dbReference type="Proteomes" id="UP000807306">
    <property type="component" value="Unassembled WGS sequence"/>
</dbReference>
<name>A0A9P6EBE0_9AGAR</name>
<dbReference type="PANTHER" id="PTHR11207">
    <property type="entry name" value="RIBONUCLEASE III"/>
    <property type="match status" value="1"/>
</dbReference>
<dbReference type="PROSITE" id="PS50137">
    <property type="entry name" value="DS_RBD"/>
    <property type="match status" value="1"/>
</dbReference>